<proteinExistence type="inferred from homology"/>
<dbReference type="InterPro" id="IPR015168">
    <property type="entry name" value="SsuA/THI5"/>
</dbReference>
<organism evidence="6 7">
    <name type="scientific">Mycoplana dimorpha</name>
    <dbReference type="NCBI Taxonomy" id="28320"/>
    <lineage>
        <taxon>Bacteria</taxon>
        <taxon>Pseudomonadati</taxon>
        <taxon>Pseudomonadota</taxon>
        <taxon>Alphaproteobacteria</taxon>
        <taxon>Hyphomicrobiales</taxon>
        <taxon>Rhizobiaceae</taxon>
        <taxon>Mycoplana</taxon>
    </lineage>
</organism>
<evidence type="ECO:0000256" key="2">
    <source>
        <dbReference type="ARBA" id="ARBA00010742"/>
    </source>
</evidence>
<dbReference type="AlphaFoldDB" id="A0A2T5B3K8"/>
<dbReference type="Proteomes" id="UP000241247">
    <property type="component" value="Unassembled WGS sequence"/>
</dbReference>
<evidence type="ECO:0000256" key="4">
    <source>
        <dbReference type="SAM" id="SignalP"/>
    </source>
</evidence>
<evidence type="ECO:0000256" key="3">
    <source>
        <dbReference type="ARBA" id="ARBA00022729"/>
    </source>
</evidence>
<dbReference type="Pfam" id="PF09084">
    <property type="entry name" value="NMT1"/>
    <property type="match status" value="1"/>
</dbReference>
<protein>
    <submittedName>
        <fullName evidence="6">ABC-type nitrate/sulfonate/bicarbonate transport system substrate-binding protein</fullName>
    </submittedName>
</protein>
<keyword evidence="3 4" id="KW-0732">Signal</keyword>
<evidence type="ECO:0000256" key="1">
    <source>
        <dbReference type="ARBA" id="ARBA00004418"/>
    </source>
</evidence>
<comment type="caution">
    <text evidence="6">The sequence shown here is derived from an EMBL/GenBank/DDBJ whole genome shotgun (WGS) entry which is preliminary data.</text>
</comment>
<keyword evidence="7" id="KW-1185">Reference proteome</keyword>
<evidence type="ECO:0000259" key="5">
    <source>
        <dbReference type="Pfam" id="PF09084"/>
    </source>
</evidence>
<accession>A0A2T5B3K8</accession>
<sequence>MPTKTLRSLSALLLGTVCAAGPAQAKEQVSVAIISFSPYAAWYIVKEKNLAPEIDLNVNIIEGITEKNAALTSGQVQCMNNTLDSMVVARSGDLPIKVVAFSNMSYGLDKMVVAEGINTVEDFKGRSFGADFGFLNHMWMLLSLQRAGIDPAELQHVVLLPQESAAAFTSGGLDIDVNYEPFASQSLKRPGAKILKSSLDDRTWERGLISDAIACNEQWMKDKPAVAKELIRAWFEAVNWWKQNPAEGNAIIAKGLGWPEADVRLNQAGAIMLNLSQNLGAFGLAGAKPLCEDLPADAPKAPADAKGWGVLFDGKDCTAGYAPGTWDLFSHTYLKAGVVQTETPAADGFDTSILEALGADKYQEKYNSNQWIGRVGL</sequence>
<feature type="domain" description="SsuA/THI5-like" evidence="5">
    <location>
        <begin position="43"/>
        <end position="247"/>
    </location>
</feature>
<feature type="signal peptide" evidence="4">
    <location>
        <begin position="1"/>
        <end position="25"/>
    </location>
</feature>
<comment type="similarity">
    <text evidence="2">Belongs to the bacterial solute-binding protein SsuA/TauA family.</text>
</comment>
<evidence type="ECO:0000313" key="7">
    <source>
        <dbReference type="Proteomes" id="UP000241247"/>
    </source>
</evidence>
<name>A0A2T5B3K8_MYCDI</name>
<reference evidence="6 7" key="1">
    <citation type="submission" date="2018-04" db="EMBL/GenBank/DDBJ databases">
        <title>Genomic Encyclopedia of Type Strains, Phase IV (KMG-IV): sequencing the most valuable type-strain genomes for metagenomic binning, comparative biology and taxonomic classification.</title>
        <authorList>
            <person name="Goeker M."/>
        </authorList>
    </citation>
    <scope>NUCLEOTIDE SEQUENCE [LARGE SCALE GENOMIC DNA]</scope>
    <source>
        <strain evidence="6 7">DSM 7138</strain>
    </source>
</reference>
<dbReference type="PANTHER" id="PTHR30024">
    <property type="entry name" value="ALIPHATIC SULFONATES-BINDING PROTEIN-RELATED"/>
    <property type="match status" value="1"/>
</dbReference>
<dbReference type="PANTHER" id="PTHR30024:SF47">
    <property type="entry name" value="TAURINE-BINDING PERIPLASMIC PROTEIN"/>
    <property type="match status" value="1"/>
</dbReference>
<dbReference type="SUPFAM" id="SSF53850">
    <property type="entry name" value="Periplasmic binding protein-like II"/>
    <property type="match status" value="1"/>
</dbReference>
<dbReference type="RefSeq" id="WP_108003887.1">
    <property type="nucleotide sequence ID" value="NZ_JBHEEX010000005.1"/>
</dbReference>
<dbReference type="OrthoDB" id="9815602at2"/>
<evidence type="ECO:0000313" key="6">
    <source>
        <dbReference type="EMBL" id="PTM93567.1"/>
    </source>
</evidence>
<comment type="subcellular location">
    <subcellularLocation>
        <location evidence="1">Periplasm</location>
    </subcellularLocation>
</comment>
<feature type="chain" id="PRO_5015513561" evidence="4">
    <location>
        <begin position="26"/>
        <end position="377"/>
    </location>
</feature>
<dbReference type="EMBL" id="PZZZ01000006">
    <property type="protein sequence ID" value="PTM93567.1"/>
    <property type="molecule type" value="Genomic_DNA"/>
</dbReference>
<dbReference type="GO" id="GO:0042597">
    <property type="term" value="C:periplasmic space"/>
    <property type="evidence" value="ECO:0007669"/>
    <property type="project" value="UniProtKB-SubCell"/>
</dbReference>
<gene>
    <name evidence="6" type="ORF">C7449_106253</name>
</gene>
<dbReference type="Gene3D" id="3.40.190.10">
    <property type="entry name" value="Periplasmic binding protein-like II"/>
    <property type="match status" value="2"/>
</dbReference>